<evidence type="ECO:0000256" key="6">
    <source>
        <dbReference type="ARBA" id="ARBA00023004"/>
    </source>
</evidence>
<dbReference type="PANTHER" id="PTHR33711:SF7">
    <property type="entry name" value="INTRADIOL RING-CLEAVAGE DIOXYGENASES DOMAIN-CONTAINING PROTEIN-RELATED"/>
    <property type="match status" value="1"/>
</dbReference>
<gene>
    <name evidence="10" type="ORF">K489DRAFT_392357</name>
</gene>
<dbReference type="InterPro" id="IPR000627">
    <property type="entry name" value="Intradiol_dOase_C"/>
</dbReference>
<evidence type="ECO:0000256" key="2">
    <source>
        <dbReference type="ARBA" id="ARBA00007825"/>
    </source>
</evidence>
<keyword evidence="4" id="KW-0223">Dioxygenase</keyword>
<dbReference type="Pfam" id="PF00775">
    <property type="entry name" value="Dioxygenase_C"/>
    <property type="match status" value="1"/>
</dbReference>
<evidence type="ECO:0000256" key="5">
    <source>
        <dbReference type="ARBA" id="ARBA00023002"/>
    </source>
</evidence>
<dbReference type="AlphaFoldDB" id="A0A6J3MGF3"/>
<keyword evidence="3" id="KW-0479">Metal-binding</keyword>
<sequence>MDPSEVTVSPLKDLTIDNITEDVKLINAQCPNPRLKYILERIVQHLHDFARETRLSTDVRQEFILLSDVLGLSLLVDSIDHPKPPSSTEGTVLGPFHSHEAEIASNGSVIAHDPDGESCLVRCTVKDTDGKAISGVKIDVWENDSKGFYDVQYPGRDGPDQRAVMTSDKHGVFCHIHFMFEKEGFDRLITALYLRNDPYETSDAVFGVKDSLMVDLDIVDAASAQKYEVREGTKMVSYDFVLVSDQEAKALREHNAMQAMRKLGRSMKLWHGLPVPDVD</sequence>
<dbReference type="InterPro" id="IPR050770">
    <property type="entry name" value="Intradiol_RC_Dioxygenase"/>
</dbReference>
<dbReference type="Pfam" id="PF04444">
    <property type="entry name" value="Dioxygenase_N"/>
    <property type="match status" value="1"/>
</dbReference>
<evidence type="ECO:0000259" key="7">
    <source>
        <dbReference type="Pfam" id="PF00775"/>
    </source>
</evidence>
<name>A0A6J3MGF3_9PEZI</name>
<evidence type="ECO:0000256" key="1">
    <source>
        <dbReference type="ARBA" id="ARBA00001965"/>
    </source>
</evidence>
<reference evidence="10" key="3">
    <citation type="submission" date="2025-08" db="UniProtKB">
        <authorList>
            <consortium name="RefSeq"/>
        </authorList>
    </citation>
    <scope>IDENTIFICATION</scope>
    <source>
        <strain evidence="10">CBS 342.82</strain>
    </source>
</reference>
<dbReference type="GO" id="GO:0009712">
    <property type="term" value="P:catechol-containing compound metabolic process"/>
    <property type="evidence" value="ECO:0007669"/>
    <property type="project" value="InterPro"/>
</dbReference>
<reference evidence="10" key="2">
    <citation type="submission" date="2020-04" db="EMBL/GenBank/DDBJ databases">
        <authorList>
            <consortium name="NCBI Genome Project"/>
        </authorList>
    </citation>
    <scope>NUCLEOTIDE SEQUENCE</scope>
    <source>
        <strain evidence="10">CBS 342.82</strain>
    </source>
</reference>
<evidence type="ECO:0000259" key="8">
    <source>
        <dbReference type="Pfam" id="PF04444"/>
    </source>
</evidence>
<proteinExistence type="inferred from homology"/>
<dbReference type="Gene3D" id="2.60.130.10">
    <property type="entry name" value="Aromatic compound dioxygenase"/>
    <property type="match status" value="2"/>
</dbReference>
<feature type="domain" description="Catechol dioxygenase N-terminal" evidence="8">
    <location>
        <begin position="56"/>
        <end position="86"/>
    </location>
</feature>
<protein>
    <submittedName>
        <fullName evidence="10">Cathecol 1,2-dioxygenase</fullName>
    </submittedName>
</protein>
<evidence type="ECO:0000313" key="10">
    <source>
        <dbReference type="RefSeq" id="XP_033463013.1"/>
    </source>
</evidence>
<keyword evidence="6" id="KW-0408">Iron</keyword>
<dbReference type="Proteomes" id="UP000504637">
    <property type="component" value="Unplaced"/>
</dbReference>
<keyword evidence="5" id="KW-0560">Oxidoreductase</keyword>
<dbReference type="GO" id="GO:0008199">
    <property type="term" value="F:ferric iron binding"/>
    <property type="evidence" value="ECO:0007669"/>
    <property type="project" value="InterPro"/>
</dbReference>
<comment type="similarity">
    <text evidence="2">Belongs to the intradiol ring-cleavage dioxygenase family.</text>
</comment>
<evidence type="ECO:0000256" key="4">
    <source>
        <dbReference type="ARBA" id="ARBA00022964"/>
    </source>
</evidence>
<dbReference type="GO" id="GO:0018576">
    <property type="term" value="F:catechol 1,2-dioxygenase activity"/>
    <property type="evidence" value="ECO:0007669"/>
    <property type="project" value="InterPro"/>
</dbReference>
<dbReference type="RefSeq" id="XP_033463013.1">
    <property type="nucleotide sequence ID" value="XM_033606733.1"/>
</dbReference>
<dbReference type="GeneID" id="54364533"/>
<dbReference type="SUPFAM" id="SSF49482">
    <property type="entry name" value="Aromatic compound dioxygenase"/>
    <property type="match status" value="1"/>
</dbReference>
<dbReference type="OrthoDB" id="5238185at2759"/>
<dbReference type="PANTHER" id="PTHR33711">
    <property type="entry name" value="DIOXYGENASE, PUTATIVE (AFU_ORTHOLOGUE AFUA_2G02910)-RELATED"/>
    <property type="match status" value="1"/>
</dbReference>
<keyword evidence="9" id="KW-1185">Reference proteome</keyword>
<accession>A0A6J3MGF3</accession>
<evidence type="ECO:0000313" key="9">
    <source>
        <dbReference type="Proteomes" id="UP000504637"/>
    </source>
</evidence>
<reference evidence="10" key="1">
    <citation type="submission" date="2020-01" db="EMBL/GenBank/DDBJ databases">
        <authorList>
            <consortium name="DOE Joint Genome Institute"/>
            <person name="Haridas S."/>
            <person name="Albert R."/>
            <person name="Binder M."/>
            <person name="Bloem J."/>
            <person name="Labutti K."/>
            <person name="Salamov A."/>
            <person name="Andreopoulos B."/>
            <person name="Baker S.E."/>
            <person name="Barry K."/>
            <person name="Bills G."/>
            <person name="Bluhm B.H."/>
            <person name="Cannon C."/>
            <person name="Castanera R."/>
            <person name="Culley D.E."/>
            <person name="Daum C."/>
            <person name="Ezra D."/>
            <person name="Gonzalez J.B."/>
            <person name="Henrissat B."/>
            <person name="Kuo A."/>
            <person name="Liang C."/>
            <person name="Lipzen A."/>
            <person name="Lutzoni F."/>
            <person name="Magnuson J."/>
            <person name="Mondo S."/>
            <person name="Nolan M."/>
            <person name="Ohm R."/>
            <person name="Pangilinan J."/>
            <person name="Park H.-J."/>
            <person name="Ramirez L."/>
            <person name="Alfaro M."/>
            <person name="Sun H."/>
            <person name="Tritt A."/>
            <person name="Yoshinaga Y."/>
            <person name="Zwiers L.-H."/>
            <person name="Turgeon B.G."/>
            <person name="Goodwin S.B."/>
            <person name="Spatafora J.W."/>
            <person name="Crous P.W."/>
            <person name="Grigoriev I.V."/>
        </authorList>
    </citation>
    <scope>NUCLEOTIDE SEQUENCE</scope>
    <source>
        <strain evidence="10">CBS 342.82</strain>
    </source>
</reference>
<feature type="domain" description="Intradiol ring-cleavage dioxygenases" evidence="7">
    <location>
        <begin position="158"/>
        <end position="242"/>
    </location>
</feature>
<dbReference type="InterPro" id="IPR007535">
    <property type="entry name" value="Catechol_dOase_N"/>
</dbReference>
<evidence type="ECO:0000256" key="3">
    <source>
        <dbReference type="ARBA" id="ARBA00022723"/>
    </source>
</evidence>
<organism evidence="10">
    <name type="scientific">Dissoconium aciculare CBS 342.82</name>
    <dbReference type="NCBI Taxonomy" id="1314786"/>
    <lineage>
        <taxon>Eukaryota</taxon>
        <taxon>Fungi</taxon>
        <taxon>Dikarya</taxon>
        <taxon>Ascomycota</taxon>
        <taxon>Pezizomycotina</taxon>
        <taxon>Dothideomycetes</taxon>
        <taxon>Dothideomycetidae</taxon>
        <taxon>Mycosphaerellales</taxon>
        <taxon>Dissoconiaceae</taxon>
        <taxon>Dissoconium</taxon>
    </lineage>
</organism>
<dbReference type="InterPro" id="IPR015889">
    <property type="entry name" value="Intradiol_dOase_core"/>
</dbReference>
<comment type="cofactor">
    <cofactor evidence="1">
        <name>Fe(3+)</name>
        <dbReference type="ChEBI" id="CHEBI:29034"/>
    </cofactor>
</comment>